<name>A0ABR8Q0K6_9CLOT</name>
<evidence type="ECO:0000256" key="5">
    <source>
        <dbReference type="ARBA" id="ARBA00023015"/>
    </source>
</evidence>
<evidence type="ECO:0000256" key="4">
    <source>
        <dbReference type="ARBA" id="ARBA00023012"/>
    </source>
</evidence>
<dbReference type="Proteomes" id="UP000640335">
    <property type="component" value="Unassembled WGS sequence"/>
</dbReference>
<dbReference type="PANTHER" id="PTHR45526">
    <property type="entry name" value="TRANSCRIPTIONAL REGULATORY PROTEIN DPIA"/>
    <property type="match status" value="1"/>
</dbReference>
<feature type="domain" description="Response regulatory" evidence="12">
    <location>
        <begin position="3"/>
        <end position="119"/>
    </location>
</feature>
<dbReference type="PANTHER" id="PTHR45526:SF1">
    <property type="entry name" value="TRANSCRIPTIONAL REGULATORY PROTEIN DCUR-RELATED"/>
    <property type="match status" value="1"/>
</dbReference>
<dbReference type="SMART" id="SM00448">
    <property type="entry name" value="REC"/>
    <property type="match status" value="1"/>
</dbReference>
<evidence type="ECO:0000256" key="7">
    <source>
        <dbReference type="ARBA" id="ARBA00023159"/>
    </source>
</evidence>
<evidence type="ECO:0000256" key="6">
    <source>
        <dbReference type="ARBA" id="ARBA00023125"/>
    </source>
</evidence>
<dbReference type="PIRSF" id="PIRSF006171">
    <property type="entry name" value="RR_citrat_malat"/>
    <property type="match status" value="1"/>
</dbReference>
<comment type="function">
    <text evidence="9">May play the central regulatory role in sporulation. It may be an element of the effector pathway responsible for the activation of sporulation genes in response to nutritional stress. Spo0A may act in concert with spo0H (a sigma factor) to control the expression of some genes that are critical to the sporulation process.</text>
</comment>
<evidence type="ECO:0000313" key="14">
    <source>
        <dbReference type="Proteomes" id="UP000640335"/>
    </source>
</evidence>
<comment type="subcellular location">
    <subcellularLocation>
        <location evidence="1 10">Cytoplasm</location>
    </subcellularLocation>
</comment>
<dbReference type="Pfam" id="PF00072">
    <property type="entry name" value="Response_reg"/>
    <property type="match status" value="1"/>
</dbReference>
<feature type="modified residue" description="4-aspartylphosphate" evidence="11">
    <location>
        <position position="54"/>
    </location>
</feature>
<dbReference type="SUPFAM" id="SSF52172">
    <property type="entry name" value="CheY-like"/>
    <property type="match status" value="1"/>
</dbReference>
<organism evidence="13 14">
    <name type="scientific">Clostridium gallinarum</name>
    <dbReference type="NCBI Taxonomy" id="2762246"/>
    <lineage>
        <taxon>Bacteria</taxon>
        <taxon>Bacillati</taxon>
        <taxon>Bacillota</taxon>
        <taxon>Clostridia</taxon>
        <taxon>Eubacteriales</taxon>
        <taxon>Clostridiaceae</taxon>
        <taxon>Clostridium</taxon>
    </lineage>
</organism>
<dbReference type="InterPro" id="IPR011006">
    <property type="entry name" value="CheY-like_superfamily"/>
</dbReference>
<keyword evidence="8 10" id="KW-0804">Transcription</keyword>
<keyword evidence="3 11" id="KW-0597">Phosphoprotein</keyword>
<sequence>MMKIMIIEDDPMVRMILEAFIGKVGNFNIVSQVSDIDEAQDFLEDNEVDLILLDVFLPLGSGIDLLKWIREKDIAVDAILITAENTKTSIKEAFRFGAIDYIVKPFVFERFKESLDNFIFRHKGLVGQDDINQEVIDKYIKGIKAEENTNMLCDASNLAKGLNINTYNTVYNFMTGQNDEVTADFVANEVGLARVTVRRYLDYMVKEDKISLIQSYGKIGRPTHFYKRK</sequence>
<keyword evidence="5 10" id="KW-0805">Transcription regulation</keyword>
<dbReference type="PROSITE" id="PS50110">
    <property type="entry name" value="RESPONSE_REGULATORY"/>
    <property type="match status" value="1"/>
</dbReference>
<dbReference type="InterPro" id="IPR001789">
    <property type="entry name" value="Sig_transdc_resp-reg_receiver"/>
</dbReference>
<keyword evidence="2 10" id="KW-0963">Cytoplasm</keyword>
<evidence type="ECO:0000256" key="2">
    <source>
        <dbReference type="ARBA" id="ARBA00022490"/>
    </source>
</evidence>
<keyword evidence="4 10" id="KW-0902">Two-component regulatory system</keyword>
<evidence type="ECO:0000256" key="3">
    <source>
        <dbReference type="ARBA" id="ARBA00022553"/>
    </source>
</evidence>
<evidence type="ECO:0000256" key="8">
    <source>
        <dbReference type="ARBA" id="ARBA00023163"/>
    </source>
</evidence>
<gene>
    <name evidence="13" type="ORF">H9660_02230</name>
</gene>
<keyword evidence="14" id="KW-1185">Reference proteome</keyword>
<accession>A0ABR8Q0K6</accession>
<proteinExistence type="predicted"/>
<evidence type="ECO:0000259" key="12">
    <source>
        <dbReference type="PROSITE" id="PS50110"/>
    </source>
</evidence>
<keyword evidence="6 10" id="KW-0238">DNA-binding</keyword>
<dbReference type="InterPro" id="IPR024187">
    <property type="entry name" value="Sig_transdc_resp-reg_cit/mal"/>
</dbReference>
<comment type="caution">
    <text evidence="13">The sequence shown here is derived from an EMBL/GenBank/DDBJ whole genome shotgun (WGS) entry which is preliminary data.</text>
</comment>
<evidence type="ECO:0000256" key="10">
    <source>
        <dbReference type="PIRNR" id="PIRNR006171"/>
    </source>
</evidence>
<evidence type="ECO:0000256" key="1">
    <source>
        <dbReference type="ARBA" id="ARBA00004496"/>
    </source>
</evidence>
<protein>
    <recommendedName>
        <fullName evidence="10">Transcriptional regulatory protein</fullName>
    </recommendedName>
</protein>
<evidence type="ECO:0000256" key="9">
    <source>
        <dbReference type="ARBA" id="ARBA00024867"/>
    </source>
</evidence>
<keyword evidence="7 10" id="KW-0010">Activator</keyword>
<evidence type="ECO:0000256" key="11">
    <source>
        <dbReference type="PROSITE-ProRule" id="PRU00169"/>
    </source>
</evidence>
<dbReference type="RefSeq" id="WP_191748123.1">
    <property type="nucleotide sequence ID" value="NZ_JACSQZ010000005.1"/>
</dbReference>
<dbReference type="EMBL" id="JACSQZ010000005">
    <property type="protein sequence ID" value="MBD7913956.1"/>
    <property type="molecule type" value="Genomic_DNA"/>
</dbReference>
<dbReference type="Gene3D" id="3.40.50.2300">
    <property type="match status" value="1"/>
</dbReference>
<evidence type="ECO:0000313" key="13">
    <source>
        <dbReference type="EMBL" id="MBD7913956.1"/>
    </source>
</evidence>
<reference evidence="13 14" key="1">
    <citation type="submission" date="2020-08" db="EMBL/GenBank/DDBJ databases">
        <title>A Genomic Blueprint of the Chicken Gut Microbiome.</title>
        <authorList>
            <person name="Gilroy R."/>
            <person name="Ravi A."/>
            <person name="Getino M."/>
            <person name="Pursley I."/>
            <person name="Horton D.L."/>
            <person name="Alikhan N.-F."/>
            <person name="Baker D."/>
            <person name="Gharbi K."/>
            <person name="Hall N."/>
            <person name="Watson M."/>
            <person name="Adriaenssens E.M."/>
            <person name="Foster-Nyarko E."/>
            <person name="Jarju S."/>
            <person name="Secka A."/>
            <person name="Antonio M."/>
            <person name="Oren A."/>
            <person name="Chaudhuri R."/>
            <person name="La Ragione R.M."/>
            <person name="Hildebrand F."/>
            <person name="Pallen M.J."/>
        </authorList>
    </citation>
    <scope>NUCLEOTIDE SEQUENCE [LARGE SCALE GENOMIC DNA]</scope>
    <source>
        <strain evidence="13 14">Sa3CUN1</strain>
    </source>
</reference>
<dbReference type="InterPro" id="IPR051271">
    <property type="entry name" value="2C-system_Tx_regulators"/>
</dbReference>